<evidence type="ECO:0000256" key="2">
    <source>
        <dbReference type="ARBA" id="ARBA00022679"/>
    </source>
</evidence>
<evidence type="ECO:0000256" key="3">
    <source>
        <dbReference type="ARBA" id="ARBA00022691"/>
    </source>
</evidence>
<organism evidence="7 8">
    <name type="scientific">Bowmanella denitrificans</name>
    <dbReference type="NCBI Taxonomy" id="366582"/>
    <lineage>
        <taxon>Bacteria</taxon>
        <taxon>Pseudomonadati</taxon>
        <taxon>Pseudomonadota</taxon>
        <taxon>Gammaproteobacteria</taxon>
        <taxon>Alteromonadales</taxon>
        <taxon>Alteromonadaceae</taxon>
        <taxon>Bowmanella</taxon>
    </lineage>
</organism>
<keyword evidence="4" id="KW-0819">tRNA processing</keyword>
<dbReference type="PANTHER" id="PTHR21392">
    <property type="entry name" value="TRNA-URIDINE AMINOCARBOXYPROPYLTRANSFERASE 2"/>
    <property type="match status" value="1"/>
</dbReference>
<reference evidence="7 8" key="1">
    <citation type="journal article" date="2019" name="Int. J. Syst. Evol. Microbiol.">
        <title>The Global Catalogue of Microorganisms (GCM) 10K type strain sequencing project: providing services to taxonomists for standard genome sequencing and annotation.</title>
        <authorList>
            <consortium name="The Broad Institute Genomics Platform"/>
            <consortium name="The Broad Institute Genome Sequencing Center for Infectious Disease"/>
            <person name="Wu L."/>
            <person name="Ma J."/>
        </authorList>
    </citation>
    <scope>NUCLEOTIDE SEQUENCE [LARGE SCALE GENOMIC DNA]</scope>
    <source>
        <strain evidence="7 8">JCM 13378</strain>
    </source>
</reference>
<dbReference type="EC" id="2.5.1.25" evidence="1"/>
<dbReference type="PANTHER" id="PTHR21392:SF0">
    <property type="entry name" value="TRNA-URIDINE AMINOCARBOXYPROPYLTRANSFERASE 2"/>
    <property type="match status" value="1"/>
</dbReference>
<comment type="similarity">
    <text evidence="5">Belongs to the TDD superfamily. DTWD2 family.</text>
</comment>
<comment type="caution">
    <text evidence="7">The sequence shown here is derived from an EMBL/GenBank/DDBJ whole genome shotgun (WGS) entry which is preliminary data.</text>
</comment>
<dbReference type="SMART" id="SM01144">
    <property type="entry name" value="DTW"/>
    <property type="match status" value="1"/>
</dbReference>
<dbReference type="Proteomes" id="UP001501757">
    <property type="component" value="Unassembled WGS sequence"/>
</dbReference>
<gene>
    <name evidence="7" type="ORF">GCM10009092_24080</name>
</gene>
<sequence length="122" mass="13987">MQKRHYCMACQFPLSVCLCKFVHKICNSVELIVLQHPSETKVAKNTARLLALALQNIQIVVGETAQDFRQLQAFCLQHHNDVALLYPSTVSRPLEELNKAHNIKYLLLLDGTWKKAFKHLSM</sequence>
<keyword evidence="8" id="KW-1185">Reference proteome</keyword>
<evidence type="ECO:0000259" key="6">
    <source>
        <dbReference type="SMART" id="SM01144"/>
    </source>
</evidence>
<name>A0ABN0XA16_9ALTE</name>
<dbReference type="EMBL" id="BAAAEI010000012">
    <property type="protein sequence ID" value="GAA0359034.1"/>
    <property type="molecule type" value="Genomic_DNA"/>
</dbReference>
<evidence type="ECO:0000256" key="5">
    <source>
        <dbReference type="ARBA" id="ARBA00034489"/>
    </source>
</evidence>
<evidence type="ECO:0000256" key="4">
    <source>
        <dbReference type="ARBA" id="ARBA00022694"/>
    </source>
</evidence>
<accession>A0ABN0XA16</accession>
<evidence type="ECO:0000313" key="7">
    <source>
        <dbReference type="EMBL" id="GAA0359034.1"/>
    </source>
</evidence>
<evidence type="ECO:0000313" key="8">
    <source>
        <dbReference type="Proteomes" id="UP001501757"/>
    </source>
</evidence>
<keyword evidence="2" id="KW-0808">Transferase</keyword>
<feature type="domain" description="DTW" evidence="6">
    <location>
        <begin position="3"/>
        <end position="121"/>
    </location>
</feature>
<dbReference type="InterPro" id="IPR039262">
    <property type="entry name" value="DTWD2/TAPT"/>
</dbReference>
<dbReference type="Pfam" id="PF03942">
    <property type="entry name" value="DTW"/>
    <property type="match status" value="1"/>
</dbReference>
<keyword evidence="3" id="KW-0949">S-adenosyl-L-methionine</keyword>
<protein>
    <recommendedName>
        <fullName evidence="1">tRNA-uridine aminocarboxypropyltransferase</fullName>
        <ecNumber evidence="1">2.5.1.25</ecNumber>
    </recommendedName>
</protein>
<dbReference type="InterPro" id="IPR005636">
    <property type="entry name" value="DTW"/>
</dbReference>
<proteinExistence type="inferred from homology"/>
<evidence type="ECO:0000256" key="1">
    <source>
        <dbReference type="ARBA" id="ARBA00012386"/>
    </source>
</evidence>